<dbReference type="InterPro" id="IPR011990">
    <property type="entry name" value="TPR-like_helical_dom_sf"/>
</dbReference>
<dbReference type="SUPFAM" id="SSF48452">
    <property type="entry name" value="TPR-like"/>
    <property type="match status" value="1"/>
</dbReference>
<dbReference type="Pfam" id="PF13181">
    <property type="entry name" value="TPR_8"/>
    <property type="match status" value="1"/>
</dbReference>
<dbReference type="RefSeq" id="WP_328710684.1">
    <property type="nucleotide sequence ID" value="NZ_CP108085.1"/>
</dbReference>
<feature type="transmembrane region" description="Helical" evidence="2">
    <location>
        <begin position="550"/>
        <end position="568"/>
    </location>
</feature>
<sequence>MGSDIDGRDTSPVPPPLDRADARAWCAVAVARLSCDQPEAALEAARQAIGRDPQDEWGHRLVGAALERLGRDTEAVAAAREAVRLAPGSWAARLRLASALRRIPGRWREAWAEARRAVRFAPDEPDPHVLCGDLALLRGDHDGAARAYGAALRRRRDHPAAWVNLGLALLRWQRPRDHHDPAWEADPRDTGRARRALETWSRQVRVILAVATAGICAAVLLPGLLPGANGHPGTRRLSGVQGLLGMHGLPGVHDLPGPHDLPAMRGDVRVVGALALAAVLVVCLRQAARVGAWTYVPGMLRRDLRLFMSVALGLLTPAAYLAELATLPEPGAASLHEGGGVWAGATGLVLLNPVVALAVRLLAETWRGRPLAALRRFATALHVPSSSRMRPPASSAMPSRVPPPAQRPASSATPPRVPPQAPPPVPSRVPPPAQPPVRPAGSGVADRGRAAAADRAAARDIAVAYWIVAARAWQAAAVLMLLPFVTTVPFAAVACLAVPVGLLHARTTGAPRPDDRWLATALTAPAVAALCAAAAGAAHALMGPGPAVVALWRCAWGALAFGAAAFAVRAVRAWWRGGPGPWRASLVPSESRGARIPGDLTPSAGLSEEVRHAAAYSRNVVLACTGADGPRALAVSAVTSVSPAGEFRLIAGDEAWDAVRRDPRVVLFVGDPRFWAEVRGVAVPDDDVLRVTPRQVLMREYPGRHQARTR</sequence>
<feature type="region of interest" description="Disordered" evidence="1">
    <location>
        <begin position="385"/>
        <end position="448"/>
    </location>
</feature>
<dbReference type="PANTHER" id="PTHR12558">
    <property type="entry name" value="CELL DIVISION CYCLE 16,23,27"/>
    <property type="match status" value="1"/>
</dbReference>
<keyword evidence="4" id="KW-1185">Reference proteome</keyword>
<feature type="transmembrane region" description="Helical" evidence="2">
    <location>
        <begin position="463"/>
        <end position="482"/>
    </location>
</feature>
<keyword evidence="2" id="KW-0472">Membrane</keyword>
<dbReference type="SUPFAM" id="SSF50475">
    <property type="entry name" value="FMN-binding split barrel"/>
    <property type="match status" value="1"/>
</dbReference>
<evidence type="ECO:0000256" key="1">
    <source>
        <dbReference type="SAM" id="MobiDB-lite"/>
    </source>
</evidence>
<evidence type="ECO:0000313" key="4">
    <source>
        <dbReference type="Proteomes" id="UP001432011"/>
    </source>
</evidence>
<name>A0ABZ1SZT0_9ACTN</name>
<reference evidence="3" key="1">
    <citation type="submission" date="2022-10" db="EMBL/GenBank/DDBJ databases">
        <title>The complete genomes of actinobacterial strains from the NBC collection.</title>
        <authorList>
            <person name="Joergensen T.S."/>
            <person name="Alvarez Arevalo M."/>
            <person name="Sterndorff E.B."/>
            <person name="Faurdal D."/>
            <person name="Vuksanovic O."/>
            <person name="Mourched A.-S."/>
            <person name="Charusanti P."/>
            <person name="Shaw S."/>
            <person name="Blin K."/>
            <person name="Weber T."/>
        </authorList>
    </citation>
    <scope>NUCLEOTIDE SEQUENCE</scope>
    <source>
        <strain evidence="3">NBC_00254</strain>
    </source>
</reference>
<protein>
    <recommendedName>
        <fullName evidence="5">Tetratricopeptide repeat protein</fullName>
    </recommendedName>
</protein>
<dbReference type="PANTHER" id="PTHR12558:SF33">
    <property type="entry name" value="BLL7664 PROTEIN"/>
    <property type="match status" value="1"/>
</dbReference>
<proteinExistence type="predicted"/>
<feature type="transmembrane region" description="Helical" evidence="2">
    <location>
        <begin position="268"/>
        <end position="284"/>
    </location>
</feature>
<dbReference type="InterPro" id="IPR019734">
    <property type="entry name" value="TPR_rpt"/>
</dbReference>
<keyword evidence="2" id="KW-0812">Transmembrane</keyword>
<evidence type="ECO:0008006" key="5">
    <source>
        <dbReference type="Google" id="ProtNLM"/>
    </source>
</evidence>
<feature type="transmembrane region" description="Helical" evidence="2">
    <location>
        <begin position="304"/>
        <end position="322"/>
    </location>
</feature>
<dbReference type="Proteomes" id="UP001432011">
    <property type="component" value="Chromosome"/>
</dbReference>
<dbReference type="Gene3D" id="1.25.40.10">
    <property type="entry name" value="Tetratricopeptide repeat domain"/>
    <property type="match status" value="1"/>
</dbReference>
<feature type="compositionally biased region" description="Low complexity" evidence="1">
    <location>
        <begin position="439"/>
        <end position="448"/>
    </location>
</feature>
<dbReference type="EMBL" id="CP108085">
    <property type="protein sequence ID" value="WUP78571.1"/>
    <property type="molecule type" value="Genomic_DNA"/>
</dbReference>
<feature type="transmembrane region" description="Helical" evidence="2">
    <location>
        <begin position="488"/>
        <end position="505"/>
    </location>
</feature>
<feature type="compositionally biased region" description="Low complexity" evidence="1">
    <location>
        <begin position="385"/>
        <end position="399"/>
    </location>
</feature>
<gene>
    <name evidence="3" type="ORF">OG913_16735</name>
</gene>
<accession>A0ABZ1SZT0</accession>
<dbReference type="SMART" id="SM00028">
    <property type="entry name" value="TPR"/>
    <property type="match status" value="3"/>
</dbReference>
<feature type="transmembrane region" description="Helical" evidence="2">
    <location>
        <begin position="342"/>
        <end position="363"/>
    </location>
</feature>
<feature type="transmembrane region" description="Helical" evidence="2">
    <location>
        <begin position="204"/>
        <end position="225"/>
    </location>
</feature>
<feature type="transmembrane region" description="Helical" evidence="2">
    <location>
        <begin position="517"/>
        <end position="538"/>
    </location>
</feature>
<feature type="compositionally biased region" description="Pro residues" evidence="1">
    <location>
        <begin position="415"/>
        <end position="438"/>
    </location>
</feature>
<evidence type="ECO:0000313" key="3">
    <source>
        <dbReference type="EMBL" id="WUP78571.1"/>
    </source>
</evidence>
<organism evidence="3 4">
    <name type="scientific">Microbispora hainanensis</name>
    <dbReference type="NCBI Taxonomy" id="568844"/>
    <lineage>
        <taxon>Bacteria</taxon>
        <taxon>Bacillati</taxon>
        <taxon>Actinomycetota</taxon>
        <taxon>Actinomycetes</taxon>
        <taxon>Streptosporangiales</taxon>
        <taxon>Streptosporangiaceae</taxon>
        <taxon>Microbispora</taxon>
    </lineage>
</organism>
<keyword evidence="2" id="KW-1133">Transmembrane helix</keyword>
<evidence type="ECO:0000256" key="2">
    <source>
        <dbReference type="SAM" id="Phobius"/>
    </source>
</evidence>